<dbReference type="AlphaFoldDB" id="A0A939TLI1"/>
<dbReference type="CDD" id="cd08983">
    <property type="entry name" value="GH43_Bt3655-like"/>
    <property type="match status" value="1"/>
</dbReference>
<proteinExistence type="predicted"/>
<dbReference type="Gene3D" id="2.115.10.20">
    <property type="entry name" value="Glycosyl hydrolase domain, family 43"/>
    <property type="match status" value="1"/>
</dbReference>
<keyword evidence="1" id="KW-0378">Hydrolase</keyword>
<accession>A0A939TLI1</accession>
<dbReference type="PANTHER" id="PTHR43301">
    <property type="entry name" value="ARABINAN ENDO-1,5-ALPHA-L-ARABINOSIDASE"/>
    <property type="match status" value="1"/>
</dbReference>
<sequence length="322" mass="35690">MSDDGFGYLLVHFVEDPSGHSEKIFFSLSRGDDPLAWERMNGGEPVLEWTSGTGGVRDPHIVRGPEGFHLIATDLRVWRPEGPDWGAYRHRGSRDLVVWDSPDLVTWSTPRAVTVAPEGAGMAWAPESVLDSSTGEFLVHWASGLPADAGDSTGATGPACILASRTRDFRTFTEPRIVLERPGGVIDLTIALLDDGRVMRFAKQDDAYPGSWRIFQQVGGGLESDDYTTVARGIGQHIAEHVEGPLVFRAHPRAGEPERWYLWVDQYSRMPQGYHALTSDDPASGRWEPVPDDAFDLPPNTKHGAVLPLRRHEYSALRERWG</sequence>
<gene>
    <name evidence="1" type="ORF">J5V96_01300</name>
</gene>
<evidence type="ECO:0000313" key="1">
    <source>
        <dbReference type="EMBL" id="MBO3662143.1"/>
    </source>
</evidence>
<dbReference type="EMBL" id="JAGFOA010000001">
    <property type="protein sequence ID" value="MBO3662143.1"/>
    <property type="molecule type" value="Genomic_DNA"/>
</dbReference>
<dbReference type="InterPro" id="IPR023296">
    <property type="entry name" value="Glyco_hydro_beta-prop_sf"/>
</dbReference>
<keyword evidence="2" id="KW-1185">Reference proteome</keyword>
<protein>
    <submittedName>
        <fullName evidence="1">Glycoside hydrolase family 43 protein</fullName>
    </submittedName>
</protein>
<comment type="caution">
    <text evidence="1">The sequence shown here is derived from an EMBL/GenBank/DDBJ whole genome shotgun (WGS) entry which is preliminary data.</text>
</comment>
<dbReference type="InterPro" id="IPR050727">
    <property type="entry name" value="GH43_arabinanases"/>
</dbReference>
<dbReference type="Proteomes" id="UP000680132">
    <property type="component" value="Unassembled WGS sequence"/>
</dbReference>
<dbReference type="SUPFAM" id="SSF75005">
    <property type="entry name" value="Arabinanase/levansucrase/invertase"/>
    <property type="match status" value="1"/>
</dbReference>
<dbReference type="RefSeq" id="WP_208499783.1">
    <property type="nucleotide sequence ID" value="NZ_JAGFOA010000001.1"/>
</dbReference>
<organism evidence="1 2">
    <name type="scientific">Microbacterium stercoris</name>
    <dbReference type="NCBI Taxonomy" id="2820289"/>
    <lineage>
        <taxon>Bacteria</taxon>
        <taxon>Bacillati</taxon>
        <taxon>Actinomycetota</taxon>
        <taxon>Actinomycetes</taxon>
        <taxon>Micrococcales</taxon>
        <taxon>Microbacteriaceae</taxon>
        <taxon>Microbacterium</taxon>
    </lineage>
</organism>
<evidence type="ECO:0000313" key="2">
    <source>
        <dbReference type="Proteomes" id="UP000680132"/>
    </source>
</evidence>
<dbReference type="PANTHER" id="PTHR43301:SF3">
    <property type="entry name" value="ARABINAN ENDO-1,5-ALPHA-L-ARABINOSIDASE A-RELATED"/>
    <property type="match status" value="1"/>
</dbReference>
<reference evidence="1" key="1">
    <citation type="submission" date="2021-03" db="EMBL/GenBank/DDBJ databases">
        <title>Microbacterium sp. nov., a novel actinobacterium isolated from cow dung.</title>
        <authorList>
            <person name="Zhang L."/>
        </authorList>
    </citation>
    <scope>NUCLEOTIDE SEQUENCE</scope>
    <source>
        <strain evidence="1">NEAU-LLB</strain>
    </source>
</reference>
<name>A0A939TLI1_9MICO</name>
<dbReference type="GO" id="GO:0016787">
    <property type="term" value="F:hydrolase activity"/>
    <property type="evidence" value="ECO:0007669"/>
    <property type="project" value="UniProtKB-KW"/>
</dbReference>